<dbReference type="InterPro" id="IPR020904">
    <property type="entry name" value="Sc_DH/Rdtase_CS"/>
</dbReference>
<dbReference type="PANTHER" id="PTHR43639:SF1">
    <property type="entry name" value="SHORT-CHAIN DEHYDROGENASE_REDUCTASE FAMILY PROTEIN"/>
    <property type="match status" value="1"/>
</dbReference>
<name>A0ABR3Y5A8_9EURO</name>
<dbReference type="GO" id="GO:0004316">
    <property type="term" value="F:3-oxoacyl-[acyl-carrier-protein] reductase (NADPH) activity"/>
    <property type="evidence" value="ECO:0007669"/>
    <property type="project" value="UniProtKB-EC"/>
</dbReference>
<keyword evidence="6" id="KW-1185">Reference proteome</keyword>
<evidence type="ECO:0000313" key="6">
    <source>
        <dbReference type="Proteomes" id="UP001583193"/>
    </source>
</evidence>
<comment type="similarity">
    <text evidence="1">Belongs to the short-chain dehydrogenases/reductases (SDR) family.</text>
</comment>
<gene>
    <name evidence="5" type="primary">ARP2_2</name>
    <name evidence="5" type="ORF">Plec18167_002484</name>
</gene>
<keyword evidence="3 5" id="KW-0560">Oxidoreductase</keyword>
<dbReference type="Pfam" id="PF13561">
    <property type="entry name" value="adh_short_C2"/>
    <property type="match status" value="1"/>
</dbReference>
<reference evidence="5 6" key="1">
    <citation type="journal article" date="2024" name="IMA Fungus">
        <title>IMA Genome - F19 : A genome assembly and annotation guide to empower mycologists, including annotated draft genome sequences of Ceratocystis pirilliformis, Diaporthe australafricana, Fusarium ophioides, Paecilomyces lecythidis, and Sporothrix stenoceras.</title>
        <authorList>
            <person name="Aylward J."/>
            <person name="Wilson A.M."/>
            <person name="Visagie C.M."/>
            <person name="Spraker J."/>
            <person name="Barnes I."/>
            <person name="Buitendag C."/>
            <person name="Ceriani C."/>
            <person name="Del Mar Angel L."/>
            <person name="du Plessis D."/>
            <person name="Fuchs T."/>
            <person name="Gasser K."/>
            <person name="Kramer D."/>
            <person name="Li W."/>
            <person name="Munsamy K."/>
            <person name="Piso A."/>
            <person name="Price J.L."/>
            <person name="Sonnekus B."/>
            <person name="Thomas C."/>
            <person name="van der Nest A."/>
            <person name="van Dijk A."/>
            <person name="van Heerden A."/>
            <person name="van Vuuren N."/>
            <person name="Yilmaz N."/>
            <person name="Duong T.A."/>
            <person name="van der Merwe N.A."/>
            <person name="Wingfield M.J."/>
            <person name="Wingfield B.D."/>
        </authorList>
    </citation>
    <scope>NUCLEOTIDE SEQUENCE [LARGE SCALE GENOMIC DNA]</scope>
    <source>
        <strain evidence="5 6">CMW 18167</strain>
    </source>
</reference>
<protein>
    <submittedName>
        <fullName evidence="5">Secondary metabolism biosynthetic enzyme</fullName>
        <ecNumber evidence="5">1.1.1.100</ecNumber>
    </submittedName>
</protein>
<dbReference type="InterPro" id="IPR057326">
    <property type="entry name" value="KR_dom"/>
</dbReference>
<proteinExistence type="inferred from homology"/>
<evidence type="ECO:0000313" key="5">
    <source>
        <dbReference type="EMBL" id="KAL1883480.1"/>
    </source>
</evidence>
<dbReference type="InterPro" id="IPR002347">
    <property type="entry name" value="SDR_fam"/>
</dbReference>
<dbReference type="EMBL" id="JAVDPF010000005">
    <property type="protein sequence ID" value="KAL1883480.1"/>
    <property type="molecule type" value="Genomic_DNA"/>
</dbReference>
<evidence type="ECO:0000256" key="1">
    <source>
        <dbReference type="ARBA" id="ARBA00006484"/>
    </source>
</evidence>
<accession>A0ABR3Y5A8</accession>
<dbReference type="SUPFAM" id="SSF51735">
    <property type="entry name" value="NAD(P)-binding Rossmann-fold domains"/>
    <property type="match status" value="1"/>
</dbReference>
<dbReference type="InterPro" id="IPR036291">
    <property type="entry name" value="NAD(P)-bd_dom_sf"/>
</dbReference>
<dbReference type="Proteomes" id="UP001583193">
    <property type="component" value="Unassembled WGS sequence"/>
</dbReference>
<dbReference type="PRINTS" id="PR00080">
    <property type="entry name" value="SDRFAMILY"/>
</dbReference>
<dbReference type="PRINTS" id="PR00081">
    <property type="entry name" value="GDHRDH"/>
</dbReference>
<evidence type="ECO:0000256" key="2">
    <source>
        <dbReference type="ARBA" id="ARBA00022857"/>
    </source>
</evidence>
<dbReference type="EC" id="1.1.1.100" evidence="5"/>
<dbReference type="PROSITE" id="PS00061">
    <property type="entry name" value="ADH_SHORT"/>
    <property type="match status" value="1"/>
</dbReference>
<dbReference type="Gene3D" id="3.40.50.720">
    <property type="entry name" value="NAD(P)-binding Rossmann-like Domain"/>
    <property type="match status" value="1"/>
</dbReference>
<feature type="domain" description="Ketoreductase" evidence="4">
    <location>
        <begin position="16"/>
        <end position="204"/>
    </location>
</feature>
<dbReference type="PANTHER" id="PTHR43639">
    <property type="entry name" value="OXIDOREDUCTASE, SHORT-CHAIN DEHYDROGENASE/REDUCTASE FAMILY (AFU_ORTHOLOGUE AFUA_5G02870)"/>
    <property type="match status" value="1"/>
</dbReference>
<keyword evidence="2" id="KW-0521">NADP</keyword>
<sequence length="272" mass="28839">MDSMNGKTQHGDLQGKVALVTGAARGIGRGIALELAKKGASIVINYAHSSQAADELVREMKSMGVRAAAIRADLTKVEDIETLFQTAVQHFGRLDIVVSNSGKEKFVPLGVTTLDDFNEVFNINTRAQFFVAKNAFNHIQPGGRLILTSSIAAGVGIPGHAIYAGSKSAVEGFTRCFAADFGQKGCTVNAIAPAGVKTDMWEENSWRYAPGCDKSSSLKEIEMALANGSPLKRCAVPADIGRVVAFLASSAGEWINGKHDLTHVNLFLSGVC</sequence>
<dbReference type="SMART" id="SM00822">
    <property type="entry name" value="PKS_KR"/>
    <property type="match status" value="1"/>
</dbReference>
<organism evidence="5 6">
    <name type="scientific">Paecilomyces lecythidis</name>
    <dbReference type="NCBI Taxonomy" id="3004212"/>
    <lineage>
        <taxon>Eukaryota</taxon>
        <taxon>Fungi</taxon>
        <taxon>Dikarya</taxon>
        <taxon>Ascomycota</taxon>
        <taxon>Pezizomycotina</taxon>
        <taxon>Eurotiomycetes</taxon>
        <taxon>Eurotiomycetidae</taxon>
        <taxon>Eurotiales</taxon>
        <taxon>Thermoascaceae</taxon>
        <taxon>Paecilomyces</taxon>
    </lineage>
</organism>
<comment type="caution">
    <text evidence="5">The sequence shown here is derived from an EMBL/GenBank/DDBJ whole genome shotgun (WGS) entry which is preliminary data.</text>
</comment>
<evidence type="ECO:0000256" key="3">
    <source>
        <dbReference type="ARBA" id="ARBA00023002"/>
    </source>
</evidence>
<evidence type="ECO:0000259" key="4">
    <source>
        <dbReference type="SMART" id="SM00822"/>
    </source>
</evidence>